<keyword evidence="2" id="KW-1185">Reference proteome</keyword>
<name>A0A8H7UZ13_9FUNG</name>
<dbReference type="EMBL" id="JAEPRD010000165">
    <property type="protein sequence ID" value="KAG2195669.1"/>
    <property type="molecule type" value="Genomic_DNA"/>
</dbReference>
<protein>
    <submittedName>
        <fullName evidence="1">Uncharacterized protein</fullName>
    </submittedName>
</protein>
<evidence type="ECO:0000313" key="1">
    <source>
        <dbReference type="EMBL" id="KAG2195669.1"/>
    </source>
</evidence>
<organism evidence="1 2">
    <name type="scientific">Mucor saturninus</name>
    <dbReference type="NCBI Taxonomy" id="64648"/>
    <lineage>
        <taxon>Eukaryota</taxon>
        <taxon>Fungi</taxon>
        <taxon>Fungi incertae sedis</taxon>
        <taxon>Mucoromycota</taxon>
        <taxon>Mucoromycotina</taxon>
        <taxon>Mucoromycetes</taxon>
        <taxon>Mucorales</taxon>
        <taxon>Mucorineae</taxon>
        <taxon>Mucoraceae</taxon>
        <taxon>Mucor</taxon>
    </lineage>
</organism>
<sequence>MVDFISSSKQKVCIVIIDYAGLSTDPVNIQLCIRNNDAIEKLIVDCFPFTCDAVEFERCRILNNINTLSAFNCKKTPRQRSKA</sequence>
<accession>A0A8H7UZ13</accession>
<evidence type="ECO:0000313" key="2">
    <source>
        <dbReference type="Proteomes" id="UP000603453"/>
    </source>
</evidence>
<proteinExistence type="predicted"/>
<dbReference type="Proteomes" id="UP000603453">
    <property type="component" value="Unassembled WGS sequence"/>
</dbReference>
<dbReference type="AlphaFoldDB" id="A0A8H7UZ13"/>
<reference evidence="1" key="1">
    <citation type="submission" date="2020-12" db="EMBL/GenBank/DDBJ databases">
        <title>Metabolic potential, ecology and presence of endohyphal bacteria is reflected in genomic diversity of Mucoromycotina.</title>
        <authorList>
            <person name="Muszewska A."/>
            <person name="Okrasinska A."/>
            <person name="Steczkiewicz K."/>
            <person name="Drgas O."/>
            <person name="Orlowska M."/>
            <person name="Perlinska-Lenart U."/>
            <person name="Aleksandrzak-Piekarczyk T."/>
            <person name="Szatraj K."/>
            <person name="Zielenkiewicz U."/>
            <person name="Pilsyk S."/>
            <person name="Malc E."/>
            <person name="Mieczkowski P."/>
            <person name="Kruszewska J.S."/>
            <person name="Biernat P."/>
            <person name="Pawlowska J."/>
        </authorList>
    </citation>
    <scope>NUCLEOTIDE SEQUENCE</scope>
    <source>
        <strain evidence="1">WA0000017839</strain>
    </source>
</reference>
<gene>
    <name evidence="1" type="ORF">INT47_002908</name>
</gene>
<comment type="caution">
    <text evidence="1">The sequence shown here is derived from an EMBL/GenBank/DDBJ whole genome shotgun (WGS) entry which is preliminary data.</text>
</comment>
<dbReference type="OrthoDB" id="2270519at2759"/>